<evidence type="ECO:0000313" key="2">
    <source>
        <dbReference type="EMBL" id="TPD69946.1"/>
    </source>
</evidence>
<dbReference type="AlphaFoldDB" id="A0A501QDA6"/>
<reference evidence="2 3" key="2">
    <citation type="submission" date="2019-06" db="EMBL/GenBank/DDBJ databases">
        <authorList>
            <person name="Seo Y."/>
        </authorList>
    </citation>
    <scope>NUCLEOTIDE SEQUENCE [LARGE SCALE GENOMIC DNA]</scope>
    <source>
        <strain evidence="2 3">MaA-Y11</strain>
    </source>
</reference>
<evidence type="ECO:0000313" key="3">
    <source>
        <dbReference type="Proteomes" id="UP000319175"/>
    </source>
</evidence>
<keyword evidence="3" id="KW-1185">Reference proteome</keyword>
<evidence type="ECO:0008006" key="4">
    <source>
        <dbReference type="Google" id="ProtNLM"/>
    </source>
</evidence>
<reference evidence="2 3" key="1">
    <citation type="submission" date="2019-06" db="EMBL/GenBank/DDBJ databases">
        <title>Flavobacterium sp. MaA-Y11 from geoumgang.</title>
        <authorList>
            <person name="Jeong S."/>
        </authorList>
    </citation>
    <scope>NUCLEOTIDE SEQUENCE [LARGE SCALE GENOMIC DNA]</scope>
    <source>
        <strain evidence="2 3">MaA-Y11</strain>
    </source>
</reference>
<feature type="signal peptide" evidence="1">
    <location>
        <begin position="1"/>
        <end position="19"/>
    </location>
</feature>
<dbReference type="EMBL" id="VFJE01000053">
    <property type="protein sequence ID" value="TPD69946.1"/>
    <property type="molecule type" value="Genomic_DNA"/>
</dbReference>
<dbReference type="OrthoDB" id="623250at2"/>
<gene>
    <name evidence="2" type="ORF">FJA49_08550</name>
</gene>
<proteinExistence type="predicted"/>
<feature type="chain" id="PRO_5021383359" description="DUF3570 domain-containing protein" evidence="1">
    <location>
        <begin position="20"/>
        <end position="356"/>
    </location>
</feature>
<keyword evidence="1" id="KW-0732">Signal</keyword>
<dbReference type="Proteomes" id="UP000319175">
    <property type="component" value="Unassembled WGS sequence"/>
</dbReference>
<comment type="caution">
    <text evidence="2">The sequence shown here is derived from an EMBL/GenBank/DDBJ whole genome shotgun (WGS) entry which is preliminary data.</text>
</comment>
<organism evidence="2 3">
    <name type="scientific">Flavobacterium microcysteis</name>
    <dbReference type="NCBI Taxonomy" id="2596891"/>
    <lineage>
        <taxon>Bacteria</taxon>
        <taxon>Pseudomonadati</taxon>
        <taxon>Bacteroidota</taxon>
        <taxon>Flavobacteriia</taxon>
        <taxon>Flavobacteriales</taxon>
        <taxon>Flavobacteriaceae</taxon>
        <taxon>Flavobacterium</taxon>
    </lineage>
</organism>
<evidence type="ECO:0000256" key="1">
    <source>
        <dbReference type="SAM" id="SignalP"/>
    </source>
</evidence>
<dbReference type="RefSeq" id="WP_140000552.1">
    <property type="nucleotide sequence ID" value="NZ_VFJE01000053.1"/>
</dbReference>
<protein>
    <recommendedName>
        <fullName evidence="4">DUF3570 domain-containing protein</fullName>
    </recommendedName>
</protein>
<accession>A0A501QDA6</accession>
<name>A0A501QDA6_9FLAO</name>
<sequence>MRNTILLSILILCSHLSNAQNDSTSTDLKQIEIASSSALTLLDNTAAIITSNPAVKEFNINTENLSKISFDYSVIFDRKQLKGLGFYGLEGSVDKFKQVSFARIKRPNLSGAISQNDSTTTVAIGLNVNLLTVFSKNKKGLTDSYNKFRGTYEEMIALADDATIKQHPNLQRSSQEFRDIRDKILDTMKIESPDEFAEILRKPMFTLDVAAAYSLLYPDNKFSNNQSDRLGFWSTATFSLKMGKENYINFYAFGRYLQDDAVYQKSLADYSNTFNYFDYGGKTQLDFKKLSVGYEYIKRTGDGDDYRSVGLVQYKINDNLYLRGGFGKNFESESGDDLMTLFGIRWGFDKKDKLEW</sequence>